<dbReference type="InterPro" id="IPR002528">
    <property type="entry name" value="MATE_fam"/>
</dbReference>
<dbReference type="OrthoDB" id="2126698at2759"/>
<evidence type="ECO:0000256" key="2">
    <source>
        <dbReference type="SAM" id="Phobius"/>
    </source>
</evidence>
<feature type="transmembrane region" description="Helical" evidence="2">
    <location>
        <begin position="226"/>
        <end position="249"/>
    </location>
</feature>
<feature type="transmembrane region" description="Helical" evidence="2">
    <location>
        <begin position="106"/>
        <end position="125"/>
    </location>
</feature>
<dbReference type="NCBIfam" id="TIGR00797">
    <property type="entry name" value="matE"/>
    <property type="match status" value="1"/>
</dbReference>
<keyword evidence="2" id="KW-1133">Transmembrane helix</keyword>
<accession>A0A1W0A8W8</accession>
<proteinExistence type="inferred from homology"/>
<feature type="transmembrane region" description="Helical" evidence="2">
    <location>
        <begin position="302"/>
        <end position="322"/>
    </location>
</feature>
<dbReference type="STRING" id="74557.A0A1W0A8W8"/>
<keyword evidence="2" id="KW-0472">Membrane</keyword>
<organism evidence="3 4">
    <name type="scientific">Thraustotheca clavata</name>
    <dbReference type="NCBI Taxonomy" id="74557"/>
    <lineage>
        <taxon>Eukaryota</taxon>
        <taxon>Sar</taxon>
        <taxon>Stramenopiles</taxon>
        <taxon>Oomycota</taxon>
        <taxon>Saprolegniomycetes</taxon>
        <taxon>Saprolegniales</taxon>
        <taxon>Achlyaceae</taxon>
        <taxon>Thraustotheca</taxon>
    </lineage>
</organism>
<dbReference type="PANTHER" id="PTHR11206">
    <property type="entry name" value="MULTIDRUG RESISTANCE PROTEIN"/>
    <property type="match status" value="1"/>
</dbReference>
<evidence type="ECO:0000313" key="4">
    <source>
        <dbReference type="Proteomes" id="UP000243217"/>
    </source>
</evidence>
<reference evidence="3 4" key="1">
    <citation type="journal article" date="2014" name="Genome Biol. Evol.">
        <title>The secreted proteins of Achlya hypogyna and Thraustotheca clavata identify the ancestral oomycete secretome and reveal gene acquisitions by horizontal gene transfer.</title>
        <authorList>
            <person name="Misner I."/>
            <person name="Blouin N."/>
            <person name="Leonard G."/>
            <person name="Richards T.A."/>
            <person name="Lane C.E."/>
        </authorList>
    </citation>
    <scope>NUCLEOTIDE SEQUENCE [LARGE SCALE GENOMIC DNA]</scope>
    <source>
        <strain evidence="3 4">ATCC 34112</strain>
    </source>
</reference>
<dbReference type="Proteomes" id="UP000243217">
    <property type="component" value="Unassembled WGS sequence"/>
</dbReference>
<dbReference type="Pfam" id="PF01554">
    <property type="entry name" value="MatE"/>
    <property type="match status" value="2"/>
</dbReference>
<dbReference type="GO" id="GO:0016020">
    <property type="term" value="C:membrane"/>
    <property type="evidence" value="ECO:0007669"/>
    <property type="project" value="InterPro"/>
</dbReference>
<feature type="transmembrane region" description="Helical" evidence="2">
    <location>
        <begin position="7"/>
        <end position="33"/>
    </location>
</feature>
<dbReference type="GO" id="GO:0015297">
    <property type="term" value="F:antiporter activity"/>
    <property type="evidence" value="ECO:0007669"/>
    <property type="project" value="InterPro"/>
</dbReference>
<keyword evidence="2" id="KW-0812">Transmembrane</keyword>
<feature type="transmembrane region" description="Helical" evidence="2">
    <location>
        <begin position="72"/>
        <end position="94"/>
    </location>
</feature>
<evidence type="ECO:0000256" key="1">
    <source>
        <dbReference type="ARBA" id="ARBA00010199"/>
    </source>
</evidence>
<keyword evidence="4" id="KW-1185">Reference proteome</keyword>
<gene>
    <name evidence="3" type="ORF">THRCLA_20301</name>
</gene>
<protein>
    <submittedName>
        <fullName evidence="3">Multidrug/Oligosaccharidyl-lipid/Polysaccharide (MOP) Flippase Superfamily</fullName>
    </submittedName>
</protein>
<dbReference type="GO" id="GO:0042910">
    <property type="term" value="F:xenobiotic transmembrane transporter activity"/>
    <property type="evidence" value="ECO:0007669"/>
    <property type="project" value="InterPro"/>
</dbReference>
<name>A0A1W0A8W8_9STRA</name>
<feature type="transmembrane region" description="Helical" evidence="2">
    <location>
        <begin position="39"/>
        <end position="60"/>
    </location>
</feature>
<sequence>MGLVFQAGLISGSIMLIPTLLLGFFAEDILLLFGQSPEVAQLASSLVTIMIPGLPFCLIYDLLRRVLQGQNIVTPLSVVSCMCVPINLVINYVLMFHTTLNYLGRAVASSIMAIVSLLLLIPYVTKSTLYQKEWKGWDLPSAMAIVPELVRLGISGAAMHGFELWGIALTSIIAGNLPNGETAISADACMHSFRGFFYMIYGPIGVAGSIRVGNALGANDPKRAKIVAWQTIVICGLLGLIAAFLMVWFRFTYPYTYTNDLTVVYLTSQLLLVCAPFQTACGMHAAINGIFRGTGQQTRGAVLNGVAYIGIGLPLGITLAYANSNGIIGLWIGMSIAFLCCALYGLFWLCKVDWEALAQDAQIRTHENIHHIPC</sequence>
<feature type="transmembrane region" description="Helical" evidence="2">
    <location>
        <begin position="328"/>
        <end position="349"/>
    </location>
</feature>
<evidence type="ECO:0000313" key="3">
    <source>
        <dbReference type="EMBL" id="OQS06734.1"/>
    </source>
</evidence>
<comment type="caution">
    <text evidence="3">The sequence shown here is derived from an EMBL/GenBank/DDBJ whole genome shotgun (WGS) entry which is preliminary data.</text>
</comment>
<dbReference type="EMBL" id="JNBS01000311">
    <property type="protein sequence ID" value="OQS06734.1"/>
    <property type="molecule type" value="Genomic_DNA"/>
</dbReference>
<comment type="similarity">
    <text evidence="1">Belongs to the multi antimicrobial extrusion (MATE) (TC 2.A.66.1) family.</text>
</comment>
<dbReference type="AlphaFoldDB" id="A0A1W0A8W8"/>